<dbReference type="Gene3D" id="3.40.50.300">
    <property type="entry name" value="P-loop containing nucleotide triphosphate hydrolases"/>
    <property type="match status" value="1"/>
</dbReference>
<protein>
    <submittedName>
        <fullName evidence="2">AAA family ATPase</fullName>
    </submittedName>
</protein>
<gene>
    <name evidence="2" type="ORF">P3W24_13335</name>
</gene>
<reference evidence="2 3" key="1">
    <citation type="journal article" date="2024" name="Curr. Microbiol.">
        <title>Luteibacter sahnii sp. nov., A Novel Yellow-Colored Xanthomonadin Pigment Producing Probiotic Bacterium from Healthy Rice Seed Microbiome.</title>
        <authorList>
            <person name="Jaiswal G."/>
            <person name="Rana R."/>
            <person name="Nayak P.K."/>
            <person name="Chouhan R."/>
            <person name="Gandhi S.G."/>
            <person name="Patel H.K."/>
            <person name="Patil P.B."/>
        </authorList>
    </citation>
    <scope>NUCLEOTIDE SEQUENCE [LARGE SCALE GENOMIC DNA]</scope>
    <source>
        <strain evidence="2 3">PPL201</strain>
    </source>
</reference>
<evidence type="ECO:0000313" key="2">
    <source>
        <dbReference type="EMBL" id="MDF4025955.1"/>
    </source>
</evidence>
<evidence type="ECO:0000313" key="3">
    <source>
        <dbReference type="Proteomes" id="UP001528850"/>
    </source>
</evidence>
<dbReference type="SUPFAM" id="SSF52540">
    <property type="entry name" value="P-loop containing nucleoside triphosphate hydrolases"/>
    <property type="match status" value="1"/>
</dbReference>
<organism evidence="2 3">
    <name type="scientific">Luteibacter sahnii</name>
    <dbReference type="NCBI Taxonomy" id="3021977"/>
    <lineage>
        <taxon>Bacteria</taxon>
        <taxon>Pseudomonadati</taxon>
        <taxon>Pseudomonadota</taxon>
        <taxon>Gammaproteobacteria</taxon>
        <taxon>Lysobacterales</taxon>
        <taxon>Rhodanobacteraceae</taxon>
        <taxon>Luteibacter</taxon>
    </lineage>
</organism>
<dbReference type="InterPro" id="IPR027417">
    <property type="entry name" value="P-loop_NTPase"/>
</dbReference>
<feature type="domain" description="ATPase AAA-type core" evidence="1">
    <location>
        <begin position="421"/>
        <end position="488"/>
    </location>
</feature>
<dbReference type="Proteomes" id="UP001528850">
    <property type="component" value="Unassembled WGS sequence"/>
</dbReference>
<proteinExistence type="predicted"/>
<evidence type="ECO:0000259" key="1">
    <source>
        <dbReference type="Pfam" id="PF13304"/>
    </source>
</evidence>
<comment type="caution">
    <text evidence="2">The sequence shown here is derived from an EMBL/GenBank/DDBJ whole genome shotgun (WGS) entry which is preliminary data.</text>
</comment>
<dbReference type="EMBL" id="JARJJS010000003">
    <property type="protein sequence ID" value="MDF4025955.1"/>
    <property type="molecule type" value="Genomic_DNA"/>
</dbReference>
<accession>A0ABT6BCU5</accession>
<dbReference type="InterPro" id="IPR003959">
    <property type="entry name" value="ATPase_AAA_core"/>
</dbReference>
<dbReference type="PANTHER" id="PTHR43581:SF2">
    <property type="entry name" value="EXCINUCLEASE ATPASE SUBUNIT"/>
    <property type="match status" value="1"/>
</dbReference>
<dbReference type="InterPro" id="IPR051396">
    <property type="entry name" value="Bact_Antivir_Def_Nuclease"/>
</dbReference>
<sequence length="578" mass="64339">MIYVGWDADRRVAALATDENVILLGLDRWDDFHYKTTFPTTCRINGSKVELEAIQILVAGEMVTSDHLDECIANGWDGIFPIPETAYVSVPAAMTFYEQLDGHLGHATTLSVAAALKDASYMVWIQDDDESRALTNTEGFRKSLQRERGAVTAYLNLWKFFSNAGISVGSFSFRFRTALGRINSLDLEFPPDSLLPHDIHVLIGPNGIGKSQALLQLVEHWLSTEPSMDAKVGFAETVNLNKVIVVSYSPFESFPLDTGDKGSRRDHGVYRYFGLRGFRKVFNEGGVGEEKIRLSQSRPKANAAESLVACVEDDQRYGAIRDWSAKVATMERVLRSAIDFDYAAVKVWNFPNEEVFFEDEHGVGEDAVITVPTSPNSSDDEFITYIPITADRVSALKPDFIRHHMHAGAGVVFLKGGKPIELSSGQRLFSYIVVNILGAIRRNSLVVIDEPELFLHPTLEIAFISMLKTILTSYRSKALLATHSLVTVRELPRDCVHVFERTENGIVVNRPPFETFGGDVQRISSYVFGDKSVSKPFESWIREKLLQFGSPEALIAALGDNINEEMIIQISAMGAGQW</sequence>
<name>A0ABT6BCU5_9GAMM</name>
<dbReference type="Pfam" id="PF13304">
    <property type="entry name" value="AAA_21"/>
    <property type="match status" value="1"/>
</dbReference>
<dbReference type="PANTHER" id="PTHR43581">
    <property type="entry name" value="ATP/GTP PHOSPHATASE"/>
    <property type="match status" value="1"/>
</dbReference>
<keyword evidence="3" id="KW-1185">Reference proteome</keyword>